<dbReference type="InterPro" id="IPR011066">
    <property type="entry name" value="MscS_channel_C_sf"/>
</dbReference>
<keyword evidence="5 7" id="KW-1133">Transmembrane helix</keyword>
<dbReference type="Gene3D" id="2.30.30.60">
    <property type="match status" value="1"/>
</dbReference>
<keyword evidence="4 7" id="KW-0812">Transmembrane</keyword>
<organism evidence="11 12">
    <name type="scientific">Gloeomargarita lithophora Alchichica-D10</name>
    <dbReference type="NCBI Taxonomy" id="1188229"/>
    <lineage>
        <taxon>Bacteria</taxon>
        <taxon>Bacillati</taxon>
        <taxon>Cyanobacteriota</taxon>
        <taxon>Cyanophyceae</taxon>
        <taxon>Gloeomargaritales</taxon>
        <taxon>Gloeomargaritaceae</taxon>
        <taxon>Gloeomargarita</taxon>
    </lineage>
</organism>
<dbReference type="Pfam" id="PF00924">
    <property type="entry name" value="MS_channel_2nd"/>
    <property type="match status" value="1"/>
</dbReference>
<feature type="chain" id="PRO_5009608689" evidence="8">
    <location>
        <begin position="25"/>
        <end position="554"/>
    </location>
</feature>
<reference evidence="11 12" key="1">
    <citation type="submission" date="2016-10" db="EMBL/GenBank/DDBJ databases">
        <title>Description of Gloeomargarita lithophora gen. nov., sp. nov., a thylakoid-bearing basal-branching cyanobacterium with intracellular carbonates, and proposal for Gloeomargaritales ord. nov.</title>
        <authorList>
            <person name="Moreira D."/>
            <person name="Tavera R."/>
            <person name="Benzerara K."/>
            <person name="Skouri-Panet F."/>
            <person name="Couradeau E."/>
            <person name="Gerard E."/>
            <person name="Loussert C."/>
            <person name="Novelo E."/>
            <person name="Zivanovic Y."/>
            <person name="Lopez-Garcia P."/>
        </authorList>
    </citation>
    <scope>NUCLEOTIDE SEQUENCE [LARGE SCALE GENOMIC DNA]</scope>
    <source>
        <strain evidence="11 12">D10</strain>
    </source>
</reference>
<keyword evidence="12" id="KW-1185">Reference proteome</keyword>
<feature type="transmembrane region" description="Helical" evidence="7">
    <location>
        <begin position="335"/>
        <end position="360"/>
    </location>
</feature>
<dbReference type="PANTHER" id="PTHR30221:SF18">
    <property type="entry name" value="SLL0590 PROTEIN"/>
    <property type="match status" value="1"/>
</dbReference>
<evidence type="ECO:0000256" key="4">
    <source>
        <dbReference type="ARBA" id="ARBA00022692"/>
    </source>
</evidence>
<dbReference type="Gene3D" id="3.30.70.100">
    <property type="match status" value="1"/>
</dbReference>
<evidence type="ECO:0000256" key="6">
    <source>
        <dbReference type="ARBA" id="ARBA00023136"/>
    </source>
</evidence>
<evidence type="ECO:0000256" key="2">
    <source>
        <dbReference type="ARBA" id="ARBA00008017"/>
    </source>
</evidence>
<dbReference type="SUPFAM" id="SSF82689">
    <property type="entry name" value="Mechanosensitive channel protein MscS (YggB), C-terminal domain"/>
    <property type="match status" value="1"/>
</dbReference>
<evidence type="ECO:0000259" key="10">
    <source>
        <dbReference type="Pfam" id="PF21082"/>
    </source>
</evidence>
<dbReference type="SUPFAM" id="SSF50182">
    <property type="entry name" value="Sm-like ribonucleoproteins"/>
    <property type="match status" value="1"/>
</dbReference>
<evidence type="ECO:0000256" key="1">
    <source>
        <dbReference type="ARBA" id="ARBA00004651"/>
    </source>
</evidence>
<gene>
    <name evidence="11" type="ORF">GlitD10_0542</name>
</gene>
<protein>
    <submittedName>
        <fullName evidence="11">Mechanosensitive ion channel MscS</fullName>
    </submittedName>
</protein>
<feature type="domain" description="Mechanosensitive ion channel MscS" evidence="9">
    <location>
        <begin position="348"/>
        <end position="413"/>
    </location>
</feature>
<dbReference type="PANTHER" id="PTHR30221">
    <property type="entry name" value="SMALL-CONDUCTANCE MECHANOSENSITIVE CHANNEL"/>
    <property type="match status" value="1"/>
</dbReference>
<feature type="transmembrane region" description="Helical" evidence="7">
    <location>
        <begin position="144"/>
        <end position="166"/>
    </location>
</feature>
<feature type="signal peptide" evidence="8">
    <location>
        <begin position="1"/>
        <end position="24"/>
    </location>
</feature>
<evidence type="ECO:0000313" key="12">
    <source>
        <dbReference type="Proteomes" id="UP000180235"/>
    </source>
</evidence>
<dbReference type="InterPro" id="IPR006685">
    <property type="entry name" value="MscS_channel_2nd"/>
</dbReference>
<proteinExistence type="inferred from homology"/>
<dbReference type="GO" id="GO:0008381">
    <property type="term" value="F:mechanosensitive monoatomic ion channel activity"/>
    <property type="evidence" value="ECO:0007669"/>
    <property type="project" value="InterPro"/>
</dbReference>
<dbReference type="OrthoDB" id="9809206at2"/>
<dbReference type="Proteomes" id="UP000180235">
    <property type="component" value="Chromosome"/>
</dbReference>
<keyword evidence="3" id="KW-1003">Cell membrane</keyword>
<evidence type="ECO:0000313" key="11">
    <source>
        <dbReference type="EMBL" id="APB32856.1"/>
    </source>
</evidence>
<dbReference type="InterPro" id="IPR045275">
    <property type="entry name" value="MscS_archaea/bacteria_type"/>
</dbReference>
<feature type="transmembrane region" description="Helical" evidence="7">
    <location>
        <begin position="302"/>
        <end position="323"/>
    </location>
</feature>
<feature type="transmembrane region" description="Helical" evidence="7">
    <location>
        <begin position="260"/>
        <end position="281"/>
    </location>
</feature>
<accession>A0A1J0AA86</accession>
<feature type="transmembrane region" description="Helical" evidence="7">
    <location>
        <begin position="210"/>
        <end position="229"/>
    </location>
</feature>
<evidence type="ECO:0000256" key="8">
    <source>
        <dbReference type="SAM" id="SignalP"/>
    </source>
</evidence>
<evidence type="ECO:0000256" key="7">
    <source>
        <dbReference type="SAM" id="Phobius"/>
    </source>
</evidence>
<dbReference type="InterPro" id="IPR023408">
    <property type="entry name" value="MscS_beta-dom_sf"/>
</dbReference>
<keyword evidence="8" id="KW-0732">Signal</keyword>
<dbReference type="STRING" id="1188229.GlitD10_0542"/>
<dbReference type="AlphaFoldDB" id="A0A1J0AA86"/>
<comment type="similarity">
    <text evidence="2">Belongs to the MscS (TC 1.A.23) family.</text>
</comment>
<comment type="subcellular location">
    <subcellularLocation>
        <location evidence="1">Cell membrane</location>
        <topology evidence="1">Multi-pass membrane protein</topology>
    </subcellularLocation>
</comment>
<dbReference type="RefSeq" id="WP_071453534.1">
    <property type="nucleotide sequence ID" value="NZ_CP017675.1"/>
</dbReference>
<dbReference type="KEGG" id="glt:GlitD10_0542"/>
<feature type="domain" description="Mechanosensitive ion channel MscS C-terminal" evidence="10">
    <location>
        <begin position="427"/>
        <end position="509"/>
    </location>
</feature>
<evidence type="ECO:0000256" key="5">
    <source>
        <dbReference type="ARBA" id="ARBA00022989"/>
    </source>
</evidence>
<evidence type="ECO:0000256" key="3">
    <source>
        <dbReference type="ARBA" id="ARBA00022475"/>
    </source>
</evidence>
<dbReference type="EMBL" id="CP017675">
    <property type="protein sequence ID" value="APB32856.1"/>
    <property type="molecule type" value="Genomic_DNA"/>
</dbReference>
<keyword evidence="6 7" id="KW-0472">Membrane</keyword>
<dbReference type="InterPro" id="IPR010920">
    <property type="entry name" value="LSM_dom_sf"/>
</dbReference>
<dbReference type="InterPro" id="IPR049278">
    <property type="entry name" value="MS_channel_C"/>
</dbReference>
<name>A0A1J0AA86_9CYAN</name>
<dbReference type="Pfam" id="PF21082">
    <property type="entry name" value="MS_channel_3rd"/>
    <property type="match status" value="1"/>
</dbReference>
<dbReference type="GO" id="GO:0005886">
    <property type="term" value="C:plasma membrane"/>
    <property type="evidence" value="ECO:0007669"/>
    <property type="project" value="UniProtKB-SubCell"/>
</dbReference>
<sequence length="554" mass="62585">MKWQRWFIAFSLMLTLVLAPTVWGQTPSPTPTLPDTIPVVFDGQELFRIPPGNILTAQERANLITSRLEQVAQDETVPILIIQEDKKNQTNLRVGAQVVVTISNEDADTLGVSRSELAGKYEKTIAKALADYRSTRSPQKIIRGAIYAALATVGWFIFYELMVLLFGRTVRRLENKSEQDFPRLSLFNFDLFSPTRTKQLVLRILRRTHLVLGLAGLYFYLAFVFKQFVWTERFGVNLLIYVQETLAVTWQGLVNYLPNLINIAVTAIIVYYTLAFLQFIANRMEAGELRIPGFYQDWIKPTFRLMAFFTIALAFMIIIPFLPGFQSPAFQGVSIFIGLVISLGSTETVTNIVAGIILIYSRAFQLGNIVKIRETMGMVEEKSLLITRIRTPRNEVITLPNSMVLNSSITNFSTTSVHSPERPLFLNTTVTLGYDTPWQKIYQALTTAALRTKGILADPAPFVWQTALNDFPVSYNLNAATDQPQLIPFIYSDLHQHIQDCCNEVGIEIMSPGFMAVRDGNHTTIPEGHLPKDYQAPGMRISPLSRLFSNRSEH</sequence>
<evidence type="ECO:0000259" key="9">
    <source>
        <dbReference type="Pfam" id="PF00924"/>
    </source>
</evidence>